<evidence type="ECO:0000313" key="2">
    <source>
        <dbReference type="Proteomes" id="UP000095009"/>
    </source>
</evidence>
<accession>A0A1E3PGB8</accession>
<sequence>MTNGITHTGHKSRKVERPELPNIDTWFQTKAIKKMKSVHPLSKISIDNNELALTSNFNSSSQQFDISTTLWDKHNTKKSNERDLMKKSYLYLAHLESSYHKAKYPDYRYQTRKRLYAPATEDIGSHGRGCPLLGHELLQKRKTKKIKTHAFEKILDFKSDPSSHFDTFSSNSNKNPSTWANLSLEVPSEKLTSVSRSYSQNYNSSPSSENLSLNMTWQDYSPESTSGNEDFEFGTDPGNLSFCSVETPDDNYSNNYDSKAYLTPLSPASSIVFDEYNLTQVQFEQSQAKPKVLLEKSIGSVNVSYNQIPDFLEIYSSTESCEIPYNQVADMDFITKSLLFPENSLMEQWMNYGLKYDNYLETELKNNNHLKNIDPLILESMETP</sequence>
<protein>
    <submittedName>
        <fullName evidence="1">Uncharacterized protein</fullName>
    </submittedName>
</protein>
<proteinExistence type="predicted"/>
<dbReference type="AlphaFoldDB" id="A0A1E3PGB8"/>
<dbReference type="Proteomes" id="UP000095009">
    <property type="component" value="Unassembled WGS sequence"/>
</dbReference>
<gene>
    <name evidence="1" type="ORF">NADFUDRAFT_52771</name>
</gene>
<evidence type="ECO:0000313" key="1">
    <source>
        <dbReference type="EMBL" id="ODQ64445.1"/>
    </source>
</evidence>
<name>A0A1E3PGB8_9ASCO</name>
<dbReference type="EMBL" id="KV454412">
    <property type="protein sequence ID" value="ODQ64445.1"/>
    <property type="molecule type" value="Genomic_DNA"/>
</dbReference>
<organism evidence="1 2">
    <name type="scientific">Nadsonia fulvescens var. elongata DSM 6958</name>
    <dbReference type="NCBI Taxonomy" id="857566"/>
    <lineage>
        <taxon>Eukaryota</taxon>
        <taxon>Fungi</taxon>
        <taxon>Dikarya</taxon>
        <taxon>Ascomycota</taxon>
        <taxon>Saccharomycotina</taxon>
        <taxon>Dipodascomycetes</taxon>
        <taxon>Dipodascales</taxon>
        <taxon>Dipodascales incertae sedis</taxon>
        <taxon>Nadsonia</taxon>
    </lineage>
</organism>
<keyword evidence="2" id="KW-1185">Reference proteome</keyword>
<reference evidence="1 2" key="1">
    <citation type="journal article" date="2016" name="Proc. Natl. Acad. Sci. U.S.A.">
        <title>Comparative genomics of biotechnologically important yeasts.</title>
        <authorList>
            <person name="Riley R."/>
            <person name="Haridas S."/>
            <person name="Wolfe K.H."/>
            <person name="Lopes M.R."/>
            <person name="Hittinger C.T."/>
            <person name="Goeker M."/>
            <person name="Salamov A.A."/>
            <person name="Wisecaver J.H."/>
            <person name="Long T.M."/>
            <person name="Calvey C.H."/>
            <person name="Aerts A.L."/>
            <person name="Barry K.W."/>
            <person name="Choi C."/>
            <person name="Clum A."/>
            <person name="Coughlan A.Y."/>
            <person name="Deshpande S."/>
            <person name="Douglass A.P."/>
            <person name="Hanson S.J."/>
            <person name="Klenk H.-P."/>
            <person name="LaButti K.M."/>
            <person name="Lapidus A."/>
            <person name="Lindquist E.A."/>
            <person name="Lipzen A.M."/>
            <person name="Meier-Kolthoff J.P."/>
            <person name="Ohm R.A."/>
            <person name="Otillar R.P."/>
            <person name="Pangilinan J.L."/>
            <person name="Peng Y."/>
            <person name="Rokas A."/>
            <person name="Rosa C.A."/>
            <person name="Scheuner C."/>
            <person name="Sibirny A.A."/>
            <person name="Slot J.C."/>
            <person name="Stielow J.B."/>
            <person name="Sun H."/>
            <person name="Kurtzman C.P."/>
            <person name="Blackwell M."/>
            <person name="Grigoriev I.V."/>
            <person name="Jeffries T.W."/>
        </authorList>
    </citation>
    <scope>NUCLEOTIDE SEQUENCE [LARGE SCALE GENOMIC DNA]</scope>
    <source>
        <strain evidence="1 2">DSM 6958</strain>
    </source>
</reference>